<feature type="domain" description="TauD/TfdA-like" evidence="5">
    <location>
        <begin position="53"/>
        <end position="210"/>
    </location>
</feature>
<reference evidence="6" key="1">
    <citation type="submission" date="2022-12" db="EMBL/GenBank/DDBJ databases">
        <title>Gycomyces niveus sp.nov., a novel actinomycete isolated from soil in Shouguang.</title>
        <authorList>
            <person name="Yang X."/>
        </authorList>
    </citation>
    <scope>NUCLEOTIDE SEQUENCE</scope>
    <source>
        <strain evidence="6">DSM 44724</strain>
    </source>
</reference>
<evidence type="ECO:0000256" key="2">
    <source>
        <dbReference type="ARBA" id="ARBA00023002"/>
    </source>
</evidence>
<keyword evidence="6" id="KW-0223">Dioxygenase</keyword>
<dbReference type="GO" id="GO:0017000">
    <property type="term" value="P:antibiotic biosynthetic process"/>
    <property type="evidence" value="ECO:0007669"/>
    <property type="project" value="UniProtKB-KW"/>
</dbReference>
<evidence type="ECO:0000256" key="1">
    <source>
        <dbReference type="ARBA" id="ARBA00001954"/>
    </source>
</evidence>
<keyword evidence="9" id="KW-1185">Reference proteome</keyword>
<dbReference type="PANTHER" id="PTHR10696">
    <property type="entry name" value="GAMMA-BUTYROBETAINE HYDROXYLASE-RELATED"/>
    <property type="match status" value="1"/>
</dbReference>
<comment type="caution">
    <text evidence="6">The sequence shown here is derived from an EMBL/GenBank/DDBJ whole genome shotgun (WGS) entry which is preliminary data.</text>
</comment>
<protein>
    <submittedName>
        <fullName evidence="7">Alpha-ketoglutarate-dependent taurine dioxygenase</fullName>
    </submittedName>
    <submittedName>
        <fullName evidence="6">TauD/TfdA family dioxygenase</fullName>
    </submittedName>
</protein>
<dbReference type="InterPro" id="IPR050411">
    <property type="entry name" value="AlphaKG_dependent_hydroxylases"/>
</dbReference>
<dbReference type="Proteomes" id="UP001145799">
    <property type="component" value="Unassembled WGS sequence"/>
</dbReference>
<comment type="cofactor">
    <cofactor evidence="1">
        <name>Fe(2+)</name>
        <dbReference type="ChEBI" id="CHEBI:29033"/>
    </cofactor>
</comment>
<keyword evidence="4" id="KW-0045">Antibiotic biosynthesis</keyword>
<gene>
    <name evidence="7" type="ORF">J2S69_001990</name>
    <name evidence="6" type="ORF">O2L01_14770</name>
</gene>
<dbReference type="AlphaFoldDB" id="A0A9X3PIQ0"/>
<evidence type="ECO:0000313" key="9">
    <source>
        <dbReference type="Proteomes" id="UP001183604"/>
    </source>
</evidence>
<keyword evidence="2" id="KW-0560">Oxidoreductase</keyword>
<dbReference type="Proteomes" id="UP001183604">
    <property type="component" value="Unassembled WGS sequence"/>
</dbReference>
<dbReference type="InterPro" id="IPR042098">
    <property type="entry name" value="TauD-like_sf"/>
</dbReference>
<dbReference type="EMBL" id="JAVDYD010000001">
    <property type="protein sequence ID" value="MDR7338271.1"/>
    <property type="molecule type" value="Genomic_DNA"/>
</dbReference>
<dbReference type="GO" id="GO:0051213">
    <property type="term" value="F:dioxygenase activity"/>
    <property type="evidence" value="ECO:0007669"/>
    <property type="project" value="UniProtKB-KW"/>
</dbReference>
<evidence type="ECO:0000313" key="6">
    <source>
        <dbReference type="EMBL" id="MDA1386256.1"/>
    </source>
</evidence>
<evidence type="ECO:0000256" key="3">
    <source>
        <dbReference type="ARBA" id="ARBA00023004"/>
    </source>
</evidence>
<dbReference type="InterPro" id="IPR003819">
    <property type="entry name" value="TauD/TfdA-like"/>
</dbReference>
<proteinExistence type="predicted"/>
<evidence type="ECO:0000313" key="8">
    <source>
        <dbReference type="Proteomes" id="UP001145799"/>
    </source>
</evidence>
<dbReference type="PANTHER" id="PTHR10696:SF56">
    <property type="entry name" value="TAUD_TFDA-LIKE DOMAIN-CONTAINING PROTEIN"/>
    <property type="match status" value="1"/>
</dbReference>
<dbReference type="RefSeq" id="WP_270122722.1">
    <property type="nucleotide sequence ID" value="NZ_BAAAOM010000005.1"/>
</dbReference>
<sequence>MLTLTRTLNDLAEDLHIRGYTLIRAEPEPEAMTAAASVLGTHLGARWMGSRTLTAKNDPTWLPRHTEQLDDQEPLRFFALGCLIPATEGGATCLFDGRAAARTLLAQQHRFTSVRITYSTKWRPNKATHPLINPGVHGPALRFRSKLETNSVLGLPTGLSEDEMYGHVESALAEAVVLVHQWRAGDLLVVNNRAMIHARQPFNGTRRMIRFRYDDPHYRTVTLKP</sequence>
<dbReference type="EMBL" id="JAPZVQ010000008">
    <property type="protein sequence ID" value="MDA1386256.1"/>
    <property type="molecule type" value="Genomic_DNA"/>
</dbReference>
<dbReference type="Pfam" id="PF02668">
    <property type="entry name" value="TauD"/>
    <property type="match status" value="1"/>
</dbReference>
<reference evidence="7 9" key="2">
    <citation type="submission" date="2023-07" db="EMBL/GenBank/DDBJ databases">
        <title>Sequencing the genomes of 1000 actinobacteria strains.</title>
        <authorList>
            <person name="Klenk H.-P."/>
        </authorList>
    </citation>
    <scope>NUCLEOTIDE SEQUENCE [LARGE SCALE GENOMIC DNA]</scope>
    <source>
        <strain evidence="7 9">DSM 44724</strain>
    </source>
</reference>
<dbReference type="Gene3D" id="3.60.130.10">
    <property type="entry name" value="Clavaminate synthase-like"/>
    <property type="match status" value="1"/>
</dbReference>
<evidence type="ECO:0000256" key="4">
    <source>
        <dbReference type="ARBA" id="ARBA00023194"/>
    </source>
</evidence>
<name>A0A9X3PIQ0_9ACTN</name>
<accession>A0A9X3PIQ0</accession>
<evidence type="ECO:0000313" key="7">
    <source>
        <dbReference type="EMBL" id="MDR7338271.1"/>
    </source>
</evidence>
<evidence type="ECO:0000259" key="5">
    <source>
        <dbReference type="Pfam" id="PF02668"/>
    </source>
</evidence>
<organism evidence="6 8">
    <name type="scientific">Glycomyces lechevalierae</name>
    <dbReference type="NCBI Taxonomy" id="256034"/>
    <lineage>
        <taxon>Bacteria</taxon>
        <taxon>Bacillati</taxon>
        <taxon>Actinomycetota</taxon>
        <taxon>Actinomycetes</taxon>
        <taxon>Glycomycetales</taxon>
        <taxon>Glycomycetaceae</taxon>
        <taxon>Glycomyces</taxon>
    </lineage>
</organism>
<dbReference type="SUPFAM" id="SSF51197">
    <property type="entry name" value="Clavaminate synthase-like"/>
    <property type="match status" value="1"/>
</dbReference>
<keyword evidence="3" id="KW-0408">Iron</keyword>